<protein>
    <submittedName>
        <fullName evidence="1">Uncharacterized protein</fullName>
    </submittedName>
</protein>
<comment type="caution">
    <text evidence="1">The sequence shown here is derived from an EMBL/GenBank/DDBJ whole genome shotgun (WGS) entry which is preliminary data.</text>
</comment>
<evidence type="ECO:0000313" key="1">
    <source>
        <dbReference type="EMBL" id="NDY95049.1"/>
    </source>
</evidence>
<dbReference type="EMBL" id="JAAGSC010000036">
    <property type="protein sequence ID" value="NDY95049.1"/>
    <property type="molecule type" value="Genomic_DNA"/>
</dbReference>
<dbReference type="RefSeq" id="WP_164210461.1">
    <property type="nucleotide sequence ID" value="NZ_JAAGSC010000036.1"/>
</dbReference>
<evidence type="ECO:0000313" key="2">
    <source>
        <dbReference type="Proteomes" id="UP000484885"/>
    </source>
</evidence>
<reference evidence="1 2" key="1">
    <citation type="submission" date="2020-02" db="EMBL/GenBank/DDBJ databases">
        <authorList>
            <person name="Zhang X.-Y."/>
        </authorList>
    </citation>
    <scope>NUCLEOTIDE SEQUENCE [LARGE SCALE GENOMIC DNA]</scope>
    <source>
        <strain evidence="1 2">C33</strain>
    </source>
</reference>
<accession>A0A845VCP7</accession>
<proteinExistence type="predicted"/>
<dbReference type="AlphaFoldDB" id="A0A845VCP7"/>
<keyword evidence="2" id="KW-1185">Reference proteome</keyword>
<sequence length="260" mass="30257">MSNIHRLARLAYKEEQRILQLQIPDLAEASECLRGHMQPEDWLALEKINREHQAPDSIAHFLILRNWLVESRYLVGWGDTENPMTTDELRTTANKIQRDLKKLSREITATFPELATPMSIHRLMSVNTWTRHLDWTNPSDLELWEISGQVESGLRSLSQNGLTPSVAGRDSFLEKLESYIAEHSHHLRAPPARRKYPLWCRYATRRLANTIRRSPFFKPAKKSFVFRIIEFSIMAVADFQKLETPEDWGPDQIEDALKSL</sequence>
<dbReference type="Proteomes" id="UP000484885">
    <property type="component" value="Unassembled WGS sequence"/>
</dbReference>
<name>A0A845VCP7_9GAMM</name>
<gene>
    <name evidence="1" type="ORF">G3I74_04830</name>
</gene>
<organism evidence="1 2">
    <name type="scientific">Wenzhouxiangella limi</name>
    <dbReference type="NCBI Taxonomy" id="2707351"/>
    <lineage>
        <taxon>Bacteria</taxon>
        <taxon>Pseudomonadati</taxon>
        <taxon>Pseudomonadota</taxon>
        <taxon>Gammaproteobacteria</taxon>
        <taxon>Chromatiales</taxon>
        <taxon>Wenzhouxiangellaceae</taxon>
        <taxon>Wenzhouxiangella</taxon>
    </lineage>
</organism>